<dbReference type="EMBL" id="JACAZI010000037">
    <property type="protein sequence ID" value="KAF7328271.1"/>
    <property type="molecule type" value="Genomic_DNA"/>
</dbReference>
<feature type="transmembrane region" description="Helical" evidence="2">
    <location>
        <begin position="35"/>
        <end position="52"/>
    </location>
</feature>
<feature type="transmembrane region" description="Helical" evidence="2">
    <location>
        <begin position="109"/>
        <end position="127"/>
    </location>
</feature>
<gene>
    <name evidence="3" type="ORF">MVEN_02567000</name>
</gene>
<reference evidence="3" key="1">
    <citation type="submission" date="2020-05" db="EMBL/GenBank/DDBJ databases">
        <title>Mycena genomes resolve the evolution of fungal bioluminescence.</title>
        <authorList>
            <person name="Tsai I.J."/>
        </authorList>
    </citation>
    <scope>NUCLEOTIDE SEQUENCE</scope>
    <source>
        <strain evidence="3">CCC161011</strain>
    </source>
</reference>
<evidence type="ECO:0000313" key="4">
    <source>
        <dbReference type="Proteomes" id="UP000620124"/>
    </source>
</evidence>
<feature type="transmembrane region" description="Helical" evidence="2">
    <location>
        <begin position="192"/>
        <end position="215"/>
    </location>
</feature>
<name>A0A8H6U3X3_9AGAR</name>
<accession>A0A8H6U3X3</accession>
<dbReference type="OrthoDB" id="3019750at2759"/>
<keyword evidence="2" id="KW-0472">Membrane</keyword>
<feature type="transmembrane region" description="Helical" evidence="2">
    <location>
        <begin position="236"/>
        <end position="261"/>
    </location>
</feature>
<protein>
    <submittedName>
        <fullName evidence="3">MYND-type domain-containing protein</fullName>
    </submittedName>
</protein>
<feature type="transmembrane region" description="Helical" evidence="2">
    <location>
        <begin position="64"/>
        <end position="89"/>
    </location>
</feature>
<keyword evidence="4" id="KW-1185">Reference proteome</keyword>
<proteinExistence type="predicted"/>
<dbReference type="Proteomes" id="UP000620124">
    <property type="component" value="Unassembled WGS sequence"/>
</dbReference>
<organism evidence="3 4">
    <name type="scientific">Mycena venus</name>
    <dbReference type="NCBI Taxonomy" id="2733690"/>
    <lineage>
        <taxon>Eukaryota</taxon>
        <taxon>Fungi</taxon>
        <taxon>Dikarya</taxon>
        <taxon>Basidiomycota</taxon>
        <taxon>Agaricomycotina</taxon>
        <taxon>Agaricomycetes</taxon>
        <taxon>Agaricomycetidae</taxon>
        <taxon>Agaricales</taxon>
        <taxon>Marasmiineae</taxon>
        <taxon>Mycenaceae</taxon>
        <taxon>Mycena</taxon>
    </lineage>
</organism>
<comment type="caution">
    <text evidence="3">The sequence shown here is derived from an EMBL/GenBank/DDBJ whole genome shotgun (WGS) entry which is preliminary data.</text>
</comment>
<evidence type="ECO:0000256" key="2">
    <source>
        <dbReference type="SAM" id="Phobius"/>
    </source>
</evidence>
<feature type="region of interest" description="Disordered" evidence="1">
    <location>
        <begin position="300"/>
        <end position="341"/>
    </location>
</feature>
<feature type="transmembrane region" description="Helical" evidence="2">
    <location>
        <begin position="164"/>
        <end position="186"/>
    </location>
</feature>
<dbReference type="AlphaFoldDB" id="A0A8H6U3X3"/>
<evidence type="ECO:0000256" key="1">
    <source>
        <dbReference type="SAM" id="MobiDB-lite"/>
    </source>
</evidence>
<keyword evidence="2" id="KW-0812">Transmembrane</keyword>
<sequence>MSAFSARNTIQSTTQLFDFSWDVTMLTFAETGVSLALYGIYICLFLLSIHALSRRKARGTKLLIGASCAMAVVGTAAMAINIALAVSFARTTQHIVHEEVAQLLNGLRYQETLGTAYVITSVINNLLTDSLFVEFSSFTVDARGFMRHTSCIAATLYGDLKKTVIILPGLLMICTVATGILSVLSFNYQDATIMFGLAAATNVVLTALTAGRILWMRRAASHIPVDKTLRLRYNMAIRLILESGAIYCIGAIVMLIVSLGAAENTSAAVAQSVIGMSFVQPLLNIIPTFTLVYVGRNTTDTSEGRNMSASSTRIPGRLVGRQTVGPAEIDQQGEEKESEDV</sequence>
<evidence type="ECO:0000313" key="3">
    <source>
        <dbReference type="EMBL" id="KAF7328271.1"/>
    </source>
</evidence>
<feature type="transmembrane region" description="Helical" evidence="2">
    <location>
        <begin position="273"/>
        <end position="295"/>
    </location>
</feature>
<keyword evidence="2" id="KW-1133">Transmembrane helix</keyword>
<feature type="compositionally biased region" description="Polar residues" evidence="1">
    <location>
        <begin position="300"/>
        <end position="313"/>
    </location>
</feature>